<organism evidence="1 2">
    <name type="scientific">Bartonella apis</name>
    <dbReference type="NCBI Taxonomy" id="1686310"/>
    <lineage>
        <taxon>Bacteria</taxon>
        <taxon>Pseudomonadati</taxon>
        <taxon>Pseudomonadota</taxon>
        <taxon>Alphaproteobacteria</taxon>
        <taxon>Hyphomicrobiales</taxon>
        <taxon>Bartonellaceae</taxon>
        <taxon>Bartonella</taxon>
    </lineage>
</organism>
<dbReference type="Proteomes" id="UP000187344">
    <property type="component" value="Unassembled WGS sequence"/>
</dbReference>
<gene>
    <name evidence="1" type="ORF">PEB0149_011250</name>
</gene>
<evidence type="ECO:0000313" key="2">
    <source>
        <dbReference type="Proteomes" id="UP000187344"/>
    </source>
</evidence>
<dbReference type="AlphaFoldDB" id="A0A1R0F9W1"/>
<dbReference type="EMBL" id="LXYT01000001">
    <property type="protein sequence ID" value="OLY43692.1"/>
    <property type="molecule type" value="Genomic_DNA"/>
</dbReference>
<evidence type="ECO:0000313" key="1">
    <source>
        <dbReference type="EMBL" id="OLY43692.1"/>
    </source>
</evidence>
<name>A0A1R0F9W1_9HYPH</name>
<keyword evidence="2" id="KW-1185">Reference proteome</keyword>
<reference evidence="1 2" key="1">
    <citation type="submission" date="2016-12" db="EMBL/GenBank/DDBJ databases">
        <title>Comparative genomics of Bartonella apis.</title>
        <authorList>
            <person name="Engel P."/>
        </authorList>
    </citation>
    <scope>NUCLEOTIDE SEQUENCE [LARGE SCALE GENOMIC DNA]</scope>
    <source>
        <strain evidence="1 2">PEB0149</strain>
    </source>
</reference>
<comment type="caution">
    <text evidence="1">The sequence shown here is derived from an EMBL/GenBank/DDBJ whole genome shotgun (WGS) entry which is preliminary data.</text>
</comment>
<accession>A0A1R0F9W1</accession>
<protein>
    <submittedName>
        <fullName evidence="1">Uncharacterized protein</fullName>
    </submittedName>
</protein>
<sequence length="43" mass="4709">MTYTLATSEFVKLKFAAITFVTSGFGKSKFKTIKSEASELVNS</sequence>
<proteinExistence type="predicted"/>